<gene>
    <name evidence="1" type="ORF">AYI70_g7897</name>
</gene>
<protein>
    <submittedName>
        <fullName evidence="1">Uncharacterized protein</fullName>
    </submittedName>
</protein>
<evidence type="ECO:0000313" key="1">
    <source>
        <dbReference type="EMBL" id="OMJ14401.1"/>
    </source>
</evidence>
<proteinExistence type="predicted"/>
<comment type="caution">
    <text evidence="1">The sequence shown here is derived from an EMBL/GenBank/DDBJ whole genome shotgun (WGS) entry which is preliminary data.</text>
</comment>
<name>A0A1R1XID4_9FUNG</name>
<reference evidence="1 2" key="1">
    <citation type="submission" date="2017-01" db="EMBL/GenBank/DDBJ databases">
        <authorList>
            <person name="Mah S.A."/>
            <person name="Swanson W.J."/>
            <person name="Moy G.W."/>
            <person name="Vacquier V.D."/>
        </authorList>
    </citation>
    <scope>NUCLEOTIDE SEQUENCE [LARGE SCALE GENOMIC DNA]</scope>
    <source>
        <strain evidence="1 2">GSMNP</strain>
    </source>
</reference>
<dbReference type="EMBL" id="LSSN01003081">
    <property type="protein sequence ID" value="OMJ14401.1"/>
    <property type="molecule type" value="Genomic_DNA"/>
</dbReference>
<organism evidence="1 2">
    <name type="scientific">Smittium culicis</name>
    <dbReference type="NCBI Taxonomy" id="133412"/>
    <lineage>
        <taxon>Eukaryota</taxon>
        <taxon>Fungi</taxon>
        <taxon>Fungi incertae sedis</taxon>
        <taxon>Zoopagomycota</taxon>
        <taxon>Kickxellomycotina</taxon>
        <taxon>Harpellomycetes</taxon>
        <taxon>Harpellales</taxon>
        <taxon>Legeriomycetaceae</taxon>
        <taxon>Smittium</taxon>
    </lineage>
</organism>
<evidence type="ECO:0000313" key="2">
    <source>
        <dbReference type="Proteomes" id="UP000187283"/>
    </source>
</evidence>
<dbReference type="Proteomes" id="UP000187283">
    <property type="component" value="Unassembled WGS sequence"/>
</dbReference>
<keyword evidence="2" id="KW-1185">Reference proteome</keyword>
<dbReference type="AlphaFoldDB" id="A0A1R1XID4"/>
<accession>A0A1R1XID4</accession>
<sequence length="96" mass="10113">MASCDAEATASNPMKAINNFCAPLIIPIGPNDPPLASGTNGDLVNFGPIVTFEIACIRLNRYSDQPTAIVEAPTRYSSTKFIPTIHPKNSPIVAAA</sequence>